<keyword evidence="2" id="KW-1185">Reference proteome</keyword>
<name>A0A1B2HFE9_9PSEU</name>
<dbReference type="GO" id="GO:0003700">
    <property type="term" value="F:DNA-binding transcription factor activity"/>
    <property type="evidence" value="ECO:0007669"/>
    <property type="project" value="InterPro"/>
</dbReference>
<reference evidence="1 2" key="1">
    <citation type="submission" date="2016-07" db="EMBL/GenBank/DDBJ databases">
        <title>Complete genome sequence of the Lentzea guizhouensis DHS C013.</title>
        <authorList>
            <person name="Cao C."/>
        </authorList>
    </citation>
    <scope>NUCLEOTIDE SEQUENCE [LARGE SCALE GENOMIC DNA]</scope>
    <source>
        <strain evidence="1 2">DHS C013</strain>
    </source>
</reference>
<proteinExistence type="predicted"/>
<evidence type="ECO:0000313" key="1">
    <source>
        <dbReference type="EMBL" id="ANZ36433.1"/>
    </source>
</evidence>
<protein>
    <submittedName>
        <fullName evidence="1">Uncharacterized protein</fullName>
    </submittedName>
</protein>
<gene>
    <name evidence="1" type="ORF">BBK82_10535</name>
</gene>
<organism evidence="1 2">
    <name type="scientific">Lentzea guizhouensis</name>
    <dbReference type="NCBI Taxonomy" id="1586287"/>
    <lineage>
        <taxon>Bacteria</taxon>
        <taxon>Bacillati</taxon>
        <taxon>Actinomycetota</taxon>
        <taxon>Actinomycetes</taxon>
        <taxon>Pseudonocardiales</taxon>
        <taxon>Pseudonocardiaceae</taxon>
        <taxon>Lentzea</taxon>
    </lineage>
</organism>
<dbReference type="Gene3D" id="1.10.1740.10">
    <property type="match status" value="1"/>
</dbReference>
<dbReference type="EMBL" id="CP016793">
    <property type="protein sequence ID" value="ANZ36433.1"/>
    <property type="molecule type" value="Genomic_DNA"/>
</dbReference>
<accession>A0A1B2HFE9</accession>
<dbReference type="KEGG" id="led:BBK82_10535"/>
<dbReference type="InterPro" id="IPR013325">
    <property type="entry name" value="RNA_pol_sigma_r2"/>
</dbReference>
<dbReference type="Proteomes" id="UP000093053">
    <property type="component" value="Chromosome"/>
</dbReference>
<dbReference type="SUPFAM" id="SSF88946">
    <property type="entry name" value="Sigma2 domain of RNA polymerase sigma factors"/>
    <property type="match status" value="1"/>
</dbReference>
<dbReference type="AlphaFoldDB" id="A0A1B2HFE9"/>
<dbReference type="GO" id="GO:0006352">
    <property type="term" value="P:DNA-templated transcription initiation"/>
    <property type="evidence" value="ECO:0007669"/>
    <property type="project" value="InterPro"/>
</dbReference>
<sequence>MLGTHREPTAGSRCRKGITDDAVARAIAGDQAAYGELVARYTALAHRTAYLLGAGANAGDVVQEARRQMPFEIHLPVQLGTPDQANVHEGRFVTLRYGDVRLDQFDGTVHEQPHGVGQTLIWQRGQVTLRLEGDLTEERALEISAS</sequence>
<evidence type="ECO:0000313" key="2">
    <source>
        <dbReference type="Proteomes" id="UP000093053"/>
    </source>
</evidence>